<sequence length="243" mass="29506">LLIKNKKLNLINFLKLYKNEEKLKNELNIKEMLKINSFKDIYYEIKEKLKEKLEVTKIKYLIEKYKNYFNKTDKDYQKIEEENNTAKEDKKNIFDKRSDEFYNLLNLYEILEFAVDLHLKLQQFYLNETRINFNLAVDSFNKLLKISKINIREINEKYIKPKDEEIIKILNSGNENDIIKFKLFSEIGYLINFYIEEYKKITQNLEENKEKINYSIENKTSLKQTESKYFSPTTSFSKHSEED</sequence>
<dbReference type="EMBL" id="JABEBT010000120">
    <property type="protein sequence ID" value="KAF7631054.1"/>
    <property type="molecule type" value="Genomic_DNA"/>
</dbReference>
<feature type="compositionally biased region" description="Polar residues" evidence="2">
    <location>
        <begin position="224"/>
        <end position="237"/>
    </location>
</feature>
<keyword evidence="4" id="KW-1185">Reference proteome</keyword>
<organism evidence="3 4">
    <name type="scientific">Meloidogyne graminicola</name>
    <dbReference type="NCBI Taxonomy" id="189291"/>
    <lineage>
        <taxon>Eukaryota</taxon>
        <taxon>Metazoa</taxon>
        <taxon>Ecdysozoa</taxon>
        <taxon>Nematoda</taxon>
        <taxon>Chromadorea</taxon>
        <taxon>Rhabditida</taxon>
        <taxon>Tylenchina</taxon>
        <taxon>Tylenchomorpha</taxon>
        <taxon>Tylenchoidea</taxon>
        <taxon>Meloidogynidae</taxon>
        <taxon>Meloidogyninae</taxon>
        <taxon>Meloidogyne</taxon>
    </lineage>
</organism>
<accession>A0A8S9ZF23</accession>
<feature type="coiled-coil region" evidence="1">
    <location>
        <begin position="62"/>
        <end position="96"/>
    </location>
</feature>
<dbReference type="AlphaFoldDB" id="A0A8S9ZF23"/>
<evidence type="ECO:0000313" key="4">
    <source>
        <dbReference type="Proteomes" id="UP000605970"/>
    </source>
</evidence>
<proteinExistence type="predicted"/>
<feature type="region of interest" description="Disordered" evidence="2">
    <location>
        <begin position="224"/>
        <end position="243"/>
    </location>
</feature>
<keyword evidence="1" id="KW-0175">Coiled coil</keyword>
<comment type="caution">
    <text evidence="3">The sequence shown here is derived from an EMBL/GenBank/DDBJ whole genome shotgun (WGS) entry which is preliminary data.</text>
</comment>
<protein>
    <submittedName>
        <fullName evidence="3">Uncharacterized protein</fullName>
    </submittedName>
</protein>
<reference evidence="3" key="1">
    <citation type="journal article" date="2020" name="Ecol. Evol.">
        <title>Genome structure and content of the rice root-knot nematode (Meloidogyne graminicola).</title>
        <authorList>
            <person name="Phan N.T."/>
            <person name="Danchin E.G.J."/>
            <person name="Klopp C."/>
            <person name="Perfus-Barbeoch L."/>
            <person name="Kozlowski D.K."/>
            <person name="Koutsovoulos G.D."/>
            <person name="Lopez-Roques C."/>
            <person name="Bouchez O."/>
            <person name="Zahm M."/>
            <person name="Besnard G."/>
            <person name="Bellafiore S."/>
        </authorList>
    </citation>
    <scope>NUCLEOTIDE SEQUENCE</scope>
    <source>
        <strain evidence="3">VN-18</strain>
    </source>
</reference>
<evidence type="ECO:0000256" key="2">
    <source>
        <dbReference type="SAM" id="MobiDB-lite"/>
    </source>
</evidence>
<name>A0A8S9ZF23_9BILA</name>
<evidence type="ECO:0000256" key="1">
    <source>
        <dbReference type="SAM" id="Coils"/>
    </source>
</evidence>
<gene>
    <name evidence="3" type="ORF">Mgra_00008705</name>
</gene>
<evidence type="ECO:0000313" key="3">
    <source>
        <dbReference type="EMBL" id="KAF7631054.1"/>
    </source>
</evidence>
<dbReference type="Proteomes" id="UP000605970">
    <property type="component" value="Unassembled WGS sequence"/>
</dbReference>
<feature type="non-terminal residue" evidence="3">
    <location>
        <position position="243"/>
    </location>
</feature>